<evidence type="ECO:0000313" key="2">
    <source>
        <dbReference type="Proteomes" id="UP000005463"/>
    </source>
</evidence>
<comment type="caution">
    <text evidence="1">The sequence shown here is derived from an EMBL/GenBank/DDBJ whole genome shotgun (WGS) entry which is preliminary data.</text>
</comment>
<dbReference type="PATRIC" id="fig|396596.7.peg.5581"/>
<dbReference type="Proteomes" id="UP000005463">
    <property type="component" value="Unassembled WGS sequence"/>
</dbReference>
<protein>
    <submittedName>
        <fullName evidence="1">Uncharacterized protein</fullName>
    </submittedName>
</protein>
<evidence type="ECO:0000313" key="1">
    <source>
        <dbReference type="EMBL" id="EDT04265.1"/>
    </source>
</evidence>
<name>B1FDX5_9BURK</name>
<gene>
    <name evidence="1" type="ORF">BamIOP4010DRAFT_2234</name>
</gene>
<dbReference type="AlphaFoldDB" id="B1FDX5"/>
<dbReference type="EMBL" id="ABLC01000042">
    <property type="protein sequence ID" value="EDT04265.1"/>
    <property type="molecule type" value="Genomic_DNA"/>
</dbReference>
<accession>B1FDX5</accession>
<organism evidence="1 2">
    <name type="scientific">Burkholderia ambifaria IOP40-10</name>
    <dbReference type="NCBI Taxonomy" id="396596"/>
    <lineage>
        <taxon>Bacteria</taxon>
        <taxon>Pseudomonadati</taxon>
        <taxon>Pseudomonadota</taxon>
        <taxon>Betaproteobacteria</taxon>
        <taxon>Burkholderiales</taxon>
        <taxon>Burkholderiaceae</taxon>
        <taxon>Burkholderia</taxon>
        <taxon>Burkholderia cepacia complex</taxon>
    </lineage>
</organism>
<reference evidence="1 2" key="1">
    <citation type="submission" date="2008-03" db="EMBL/GenBank/DDBJ databases">
        <title>Sequencing of the draft genome and assembly of Burkholderia ambifaria IOP40-10.</title>
        <authorList>
            <consortium name="US DOE Joint Genome Institute (JGI-PGF)"/>
            <person name="Copeland A."/>
            <person name="Lucas S."/>
            <person name="Lapidus A."/>
            <person name="Glavina del Rio T."/>
            <person name="Dalin E."/>
            <person name="Tice H."/>
            <person name="Bruce D."/>
            <person name="Goodwin L."/>
            <person name="Pitluck S."/>
            <person name="Larimer F."/>
            <person name="Land M.L."/>
            <person name="Hauser L."/>
            <person name="Tiedje J."/>
            <person name="Richardson P."/>
        </authorList>
    </citation>
    <scope>NUCLEOTIDE SEQUENCE [LARGE SCALE GENOMIC DNA]</scope>
    <source>
        <strain evidence="1 2">IOP40-10</strain>
    </source>
</reference>
<proteinExistence type="predicted"/>
<sequence length="69" mass="7619">MAIVELLEFELALFIGPPTLRSCGSYFHWWSLMEGCNKKPRTAKRDGVLVAKLVKLLGLSGPPTESTLT</sequence>